<dbReference type="EMBL" id="JAYWIO010000008">
    <property type="protein sequence ID" value="KAK7247143.1"/>
    <property type="molecule type" value="Genomic_DNA"/>
</dbReference>
<reference evidence="5 6" key="1">
    <citation type="submission" date="2024-01" db="EMBL/GenBank/DDBJ databases">
        <title>The genomes of 5 underutilized Papilionoideae crops provide insights into root nodulation and disease resistanc.</title>
        <authorList>
            <person name="Yuan L."/>
        </authorList>
    </citation>
    <scope>NUCLEOTIDE SEQUENCE [LARGE SCALE GENOMIC DNA]</scope>
    <source>
        <strain evidence="5">ZHUSHIDOU_FW_LH</strain>
        <tissue evidence="5">Leaf</tissue>
    </source>
</reference>
<dbReference type="Pfam" id="PF20431">
    <property type="entry name" value="E_motif"/>
    <property type="match status" value="1"/>
</dbReference>
<dbReference type="InterPro" id="IPR002885">
    <property type="entry name" value="PPR_rpt"/>
</dbReference>
<evidence type="ECO:0000256" key="1">
    <source>
        <dbReference type="ARBA" id="ARBA00006643"/>
    </source>
</evidence>
<dbReference type="FunFam" id="1.25.40.10:FF:001027">
    <property type="entry name" value="Pentatricopeptide repeat-containing protein At5g44230"/>
    <property type="match status" value="1"/>
</dbReference>
<dbReference type="GO" id="GO:0009451">
    <property type="term" value="P:RNA modification"/>
    <property type="evidence" value="ECO:0007669"/>
    <property type="project" value="InterPro"/>
</dbReference>
<feature type="repeat" description="PPR" evidence="3">
    <location>
        <begin position="208"/>
        <end position="242"/>
    </location>
</feature>
<dbReference type="InterPro" id="IPR046848">
    <property type="entry name" value="E_motif"/>
</dbReference>
<feature type="repeat" description="PPR" evidence="3">
    <location>
        <begin position="311"/>
        <end position="345"/>
    </location>
</feature>
<dbReference type="Pfam" id="PF14432">
    <property type="entry name" value="DYW_deaminase"/>
    <property type="match status" value="1"/>
</dbReference>
<evidence type="ECO:0000256" key="3">
    <source>
        <dbReference type="PROSITE-ProRule" id="PRU00708"/>
    </source>
</evidence>
<dbReference type="GO" id="GO:0003723">
    <property type="term" value="F:RNA binding"/>
    <property type="evidence" value="ECO:0007669"/>
    <property type="project" value="InterPro"/>
</dbReference>
<feature type="repeat" description="PPR" evidence="3">
    <location>
        <begin position="146"/>
        <end position="180"/>
    </location>
</feature>
<evidence type="ECO:0000259" key="4">
    <source>
        <dbReference type="Pfam" id="PF14432"/>
    </source>
</evidence>
<feature type="repeat" description="PPR" evidence="3">
    <location>
        <begin position="280"/>
        <end position="310"/>
    </location>
</feature>
<gene>
    <name evidence="5" type="ORF">RIF29_42020</name>
</gene>
<dbReference type="PANTHER" id="PTHR47926:SF523">
    <property type="entry name" value="DYW DOMAIN-CONTAINING PROTEIN"/>
    <property type="match status" value="1"/>
</dbReference>
<dbReference type="Pfam" id="PF01535">
    <property type="entry name" value="PPR"/>
    <property type="match status" value="4"/>
</dbReference>
<evidence type="ECO:0000256" key="2">
    <source>
        <dbReference type="ARBA" id="ARBA00022737"/>
    </source>
</evidence>
<dbReference type="Proteomes" id="UP001372338">
    <property type="component" value="Unassembled WGS sequence"/>
</dbReference>
<dbReference type="Gene3D" id="1.25.40.10">
    <property type="entry name" value="Tetratricopeptide repeat domain"/>
    <property type="match status" value="3"/>
</dbReference>
<dbReference type="InterPro" id="IPR032867">
    <property type="entry name" value="DYW_dom"/>
</dbReference>
<dbReference type="AlphaFoldDB" id="A0AAN9HVW9"/>
<evidence type="ECO:0000313" key="5">
    <source>
        <dbReference type="EMBL" id="KAK7247143.1"/>
    </source>
</evidence>
<accession>A0AAN9HVW9</accession>
<dbReference type="Pfam" id="PF20430">
    <property type="entry name" value="Eplus_motif"/>
    <property type="match status" value="1"/>
</dbReference>
<feature type="domain" description="DYW" evidence="4">
    <location>
        <begin position="527"/>
        <end position="619"/>
    </location>
</feature>
<name>A0AAN9HVW9_CROPI</name>
<evidence type="ECO:0000313" key="6">
    <source>
        <dbReference type="Proteomes" id="UP001372338"/>
    </source>
</evidence>
<feature type="repeat" description="PPR" evidence="3">
    <location>
        <begin position="75"/>
        <end position="109"/>
    </location>
</feature>
<dbReference type="InterPro" id="IPR046960">
    <property type="entry name" value="PPR_At4g14850-like_plant"/>
</dbReference>
<comment type="similarity">
    <text evidence="1">Belongs to the PPR family. PCMP-H subfamily.</text>
</comment>
<dbReference type="NCBIfam" id="TIGR00756">
    <property type="entry name" value="PPR"/>
    <property type="match status" value="5"/>
</dbReference>
<dbReference type="InterPro" id="IPR046849">
    <property type="entry name" value="E2_motif"/>
</dbReference>
<protein>
    <recommendedName>
        <fullName evidence="4">DYW domain-containing protein</fullName>
    </recommendedName>
</protein>
<keyword evidence="2" id="KW-0677">Repeat</keyword>
<organism evidence="5 6">
    <name type="scientific">Crotalaria pallida</name>
    <name type="common">Smooth rattlebox</name>
    <name type="synonym">Crotalaria striata</name>
    <dbReference type="NCBI Taxonomy" id="3830"/>
    <lineage>
        <taxon>Eukaryota</taxon>
        <taxon>Viridiplantae</taxon>
        <taxon>Streptophyta</taxon>
        <taxon>Embryophyta</taxon>
        <taxon>Tracheophyta</taxon>
        <taxon>Spermatophyta</taxon>
        <taxon>Magnoliopsida</taxon>
        <taxon>eudicotyledons</taxon>
        <taxon>Gunneridae</taxon>
        <taxon>Pentapetalae</taxon>
        <taxon>rosids</taxon>
        <taxon>fabids</taxon>
        <taxon>Fabales</taxon>
        <taxon>Fabaceae</taxon>
        <taxon>Papilionoideae</taxon>
        <taxon>50 kb inversion clade</taxon>
        <taxon>genistoids sensu lato</taxon>
        <taxon>core genistoids</taxon>
        <taxon>Crotalarieae</taxon>
        <taxon>Crotalaria</taxon>
    </lineage>
</organism>
<dbReference type="InterPro" id="IPR011990">
    <property type="entry name" value="TPR-like_helical_dom_sf"/>
</dbReference>
<dbReference type="PANTHER" id="PTHR47926">
    <property type="entry name" value="PENTATRICOPEPTIDE REPEAT-CONTAINING PROTEIN"/>
    <property type="match status" value="1"/>
</dbReference>
<proteinExistence type="inferred from homology"/>
<dbReference type="PROSITE" id="PS51375">
    <property type="entry name" value="PPR"/>
    <property type="match status" value="5"/>
</dbReference>
<keyword evidence="6" id="KW-1185">Reference proteome</keyword>
<sequence>MVQLQLKVLESQLVSLLQGCTNLNQIKQVHAFIYRNSLNQSSYVITKLLRVLTTLPHVPLHTYPRLLFSQVHHPNPFLWTALIRAHAHKGHIFEAFRLYRSMRMKGTGPVSFTFSALFSACGTVRDASLGAQVHAQTILVGGFESDLYVNNTIINMYVKCGFLPCARKVFDEMSERDAVSWTTLIVAYAKIGDMGSAGELFDELPVKDMMAWSAMVNGYAQNAMPKKALEFFERLRNEGVEIDQVTLVGVISACAQLFASKYANWIRDIAESSRFRPENDVFVGSALIDMYSKCGNVEEAYNVFKGMKERNVFSYSSMIAGFAIHGSAHAAIKLFYEMLETEIKPNHVTFVGVLTACSHAGMVHQGQQIFATMEKCYGIAPTADHYACMADLLGRAGHLEKALKLIETMPMEPNGGVWGALLGASHIHANPDVAEIASRHLFELEPDNIGNYLLLSKTYASAGRWDDVSRVRKLMREKKLKKSPGYSWFEAKNGIIHEFFAGDVKHPEITEIKKKLDDLMERLKAIGYQPNLISVPYDVSDDEKRRLLMAHSEKLALAFGLLRTEAGSTIKIMKNLRICKDCHIVMCGASRVTGRRIVVRDNMRFHHFVNGACSCSNFW</sequence>
<dbReference type="FunFam" id="1.25.40.10:FF:000325">
    <property type="entry name" value="Pentatricopeptide repeat-containing protein At4g14820"/>
    <property type="match status" value="1"/>
</dbReference>
<dbReference type="GO" id="GO:0008270">
    <property type="term" value="F:zinc ion binding"/>
    <property type="evidence" value="ECO:0007669"/>
    <property type="project" value="InterPro"/>
</dbReference>
<dbReference type="Pfam" id="PF13041">
    <property type="entry name" value="PPR_2"/>
    <property type="match status" value="2"/>
</dbReference>
<comment type="caution">
    <text evidence="5">The sequence shown here is derived from an EMBL/GenBank/DDBJ whole genome shotgun (WGS) entry which is preliminary data.</text>
</comment>